<keyword evidence="2" id="KW-0805">Transcription regulation</keyword>
<dbReference type="SUPFAM" id="SSF88946">
    <property type="entry name" value="Sigma2 domain of RNA polymerase sigma factors"/>
    <property type="match status" value="1"/>
</dbReference>
<keyword evidence="5" id="KW-0804">Transcription</keyword>
<name>A0AAD3D787_9STRA</name>
<accession>A0AAD3D787</accession>
<dbReference type="AlphaFoldDB" id="A0AAD3D787"/>
<dbReference type="SUPFAM" id="SSF88659">
    <property type="entry name" value="Sigma3 and sigma4 domains of RNA polymerase sigma factors"/>
    <property type="match status" value="2"/>
</dbReference>
<proteinExistence type="inferred from homology"/>
<keyword evidence="8" id="KW-1185">Reference proteome</keyword>
<evidence type="ECO:0000313" key="8">
    <source>
        <dbReference type="Proteomes" id="UP001054902"/>
    </source>
</evidence>
<dbReference type="PRINTS" id="PR00046">
    <property type="entry name" value="SIGMA70FCT"/>
</dbReference>
<feature type="domain" description="RNA polymerase sigma-70 region 2" evidence="6">
    <location>
        <begin position="309"/>
        <end position="352"/>
    </location>
</feature>
<organism evidence="7 8">
    <name type="scientific">Chaetoceros tenuissimus</name>
    <dbReference type="NCBI Taxonomy" id="426638"/>
    <lineage>
        <taxon>Eukaryota</taxon>
        <taxon>Sar</taxon>
        <taxon>Stramenopiles</taxon>
        <taxon>Ochrophyta</taxon>
        <taxon>Bacillariophyta</taxon>
        <taxon>Coscinodiscophyceae</taxon>
        <taxon>Chaetocerotophycidae</taxon>
        <taxon>Chaetocerotales</taxon>
        <taxon>Chaetocerotaceae</taxon>
        <taxon>Chaetoceros</taxon>
    </lineage>
</organism>
<dbReference type="PANTHER" id="PTHR30603:SF47">
    <property type="entry name" value="RNA POLYMERASE SIGMA FACTOR SIGD, CHLOROPLASTIC"/>
    <property type="match status" value="1"/>
</dbReference>
<dbReference type="GO" id="GO:0016987">
    <property type="term" value="F:sigma factor activity"/>
    <property type="evidence" value="ECO:0007669"/>
    <property type="project" value="UniProtKB-KW"/>
</dbReference>
<evidence type="ECO:0000259" key="6">
    <source>
        <dbReference type="Pfam" id="PF04542"/>
    </source>
</evidence>
<evidence type="ECO:0000313" key="7">
    <source>
        <dbReference type="EMBL" id="GFH59008.1"/>
    </source>
</evidence>
<dbReference type="Gene3D" id="1.20.120.1810">
    <property type="match status" value="1"/>
</dbReference>
<dbReference type="NCBIfam" id="TIGR02937">
    <property type="entry name" value="sigma70-ECF"/>
    <property type="match status" value="1"/>
</dbReference>
<evidence type="ECO:0000256" key="3">
    <source>
        <dbReference type="ARBA" id="ARBA00023082"/>
    </source>
</evidence>
<dbReference type="Pfam" id="PF04542">
    <property type="entry name" value="Sigma70_r2"/>
    <property type="match status" value="1"/>
</dbReference>
<dbReference type="InterPro" id="IPR014284">
    <property type="entry name" value="RNA_pol_sigma-70_dom"/>
</dbReference>
<dbReference type="Proteomes" id="UP001054902">
    <property type="component" value="Unassembled WGS sequence"/>
</dbReference>
<comment type="similarity">
    <text evidence="1">Belongs to the sigma-70 factor family.</text>
</comment>
<dbReference type="GO" id="GO:0006352">
    <property type="term" value="P:DNA-templated transcription initiation"/>
    <property type="evidence" value="ECO:0007669"/>
    <property type="project" value="InterPro"/>
</dbReference>
<sequence>MNRQALLFLLQCYVYRINGFHTISISPESINSIRSRSGCVPNNKVKVQPLKSAKSKDSMGSSDGITDKVEKILKEKKINYAQISRSNRKAEAAKREGGAWYLREEMMQHDILTKEMENDLGRKVVLAKKLRDQMIDIIEEKKIQAEELRLSQSLWEDENESLLLVPNEEELLLESLGDNVDFMSVYDSSSSHANELWRESHSDQKFKVDQRISSTLVQDGSKLSLSAIEADLAIMTDEEVKTALNVPGGKDELRTILHVGAESRTTLMRSNIRLVVSISKKWMGRSFAAGNGEGAKAMNLYNGGWDRPSLDEVIQEGVLGLARAVDKFDPDRGLRFSTYSTHWITSYVRQSFQNASTGCLKVPAQLHEIKNAYKSLVKQYVESSEAIPSEDAIAAEMGVTVNRLRTALRATESLLSIDEPVFNGGNAAYKGSGAGGDNSGESSLLLLDRLQCSETAPEDFVEISFLRQTLENAMAAELSPHERDIVRLRLGLDDGQTKTVRNDRNEFRLL</sequence>
<evidence type="ECO:0000256" key="4">
    <source>
        <dbReference type="ARBA" id="ARBA00023125"/>
    </source>
</evidence>
<dbReference type="InterPro" id="IPR013324">
    <property type="entry name" value="RNA_pol_sigma_r3/r4-like"/>
</dbReference>
<evidence type="ECO:0000256" key="5">
    <source>
        <dbReference type="ARBA" id="ARBA00023163"/>
    </source>
</evidence>
<dbReference type="GO" id="GO:0003677">
    <property type="term" value="F:DNA binding"/>
    <property type="evidence" value="ECO:0007669"/>
    <property type="project" value="UniProtKB-KW"/>
</dbReference>
<dbReference type="InterPro" id="IPR013325">
    <property type="entry name" value="RNA_pol_sigma_r2"/>
</dbReference>
<comment type="caution">
    <text evidence="7">The sequence shown here is derived from an EMBL/GenBank/DDBJ whole genome shotgun (WGS) entry which is preliminary data.</text>
</comment>
<evidence type="ECO:0000256" key="2">
    <source>
        <dbReference type="ARBA" id="ARBA00023015"/>
    </source>
</evidence>
<keyword evidence="3" id="KW-0731">Sigma factor</keyword>
<dbReference type="InterPro" id="IPR036388">
    <property type="entry name" value="WH-like_DNA-bd_sf"/>
</dbReference>
<dbReference type="InterPro" id="IPR007627">
    <property type="entry name" value="RNA_pol_sigma70_r2"/>
</dbReference>
<protein>
    <submittedName>
        <fullName evidence="7">Plastid RNA polymerase sigma factor</fullName>
    </submittedName>
</protein>
<dbReference type="PANTHER" id="PTHR30603">
    <property type="entry name" value="RNA POLYMERASE SIGMA FACTOR RPO"/>
    <property type="match status" value="1"/>
</dbReference>
<gene>
    <name evidence="7" type="ORF">CTEN210_15484</name>
</gene>
<dbReference type="Gene3D" id="1.10.10.10">
    <property type="entry name" value="Winged helix-like DNA-binding domain superfamily/Winged helix DNA-binding domain"/>
    <property type="match status" value="2"/>
</dbReference>
<keyword evidence="4" id="KW-0238">DNA-binding</keyword>
<dbReference type="InterPro" id="IPR000943">
    <property type="entry name" value="RNA_pol_sigma70"/>
</dbReference>
<evidence type="ECO:0000256" key="1">
    <source>
        <dbReference type="ARBA" id="ARBA00007788"/>
    </source>
</evidence>
<dbReference type="InterPro" id="IPR050239">
    <property type="entry name" value="Sigma-70_RNA_pol_init_factors"/>
</dbReference>
<dbReference type="EMBL" id="BLLK01000062">
    <property type="protein sequence ID" value="GFH59008.1"/>
    <property type="molecule type" value="Genomic_DNA"/>
</dbReference>
<reference evidence="7 8" key="1">
    <citation type="journal article" date="2021" name="Sci. Rep.">
        <title>The genome of the diatom Chaetoceros tenuissimus carries an ancient integrated fragment of an extant virus.</title>
        <authorList>
            <person name="Hongo Y."/>
            <person name="Kimura K."/>
            <person name="Takaki Y."/>
            <person name="Yoshida Y."/>
            <person name="Baba S."/>
            <person name="Kobayashi G."/>
            <person name="Nagasaki K."/>
            <person name="Hano T."/>
            <person name="Tomaru Y."/>
        </authorList>
    </citation>
    <scope>NUCLEOTIDE SEQUENCE [LARGE SCALE GENOMIC DNA]</scope>
    <source>
        <strain evidence="7 8">NIES-3715</strain>
    </source>
</reference>